<dbReference type="RefSeq" id="WP_011077568.1">
    <property type="nucleotide sequence ID" value="NC_004432.1"/>
</dbReference>
<dbReference type="SMART" id="SM00382">
    <property type="entry name" value="AAA"/>
    <property type="match status" value="1"/>
</dbReference>
<dbReference type="HOGENOM" id="CLU_000604_48_1_14"/>
<dbReference type="PANTHER" id="PTHR43204">
    <property type="entry name" value="ABC TRANSPORTER I FAMILY MEMBER 6, CHLOROPLASTIC"/>
    <property type="match status" value="1"/>
</dbReference>
<dbReference type="InterPro" id="IPR003593">
    <property type="entry name" value="AAA+_ATPase"/>
</dbReference>
<evidence type="ECO:0000313" key="6">
    <source>
        <dbReference type="Proteomes" id="UP000002522"/>
    </source>
</evidence>
<dbReference type="PROSITE" id="PS50893">
    <property type="entry name" value="ABC_TRANSPORTER_2"/>
    <property type="match status" value="1"/>
</dbReference>
<dbReference type="FunCoup" id="Q8EV22">
    <property type="interactions" value="201"/>
</dbReference>
<dbReference type="STRING" id="272633.gene:10731868"/>
<gene>
    <name evidence="5" type="ordered locus">MYPE7450</name>
</gene>
<dbReference type="KEGG" id="mpe:MYPE7450"/>
<dbReference type="PANTHER" id="PTHR43204:SF1">
    <property type="entry name" value="ABC TRANSPORTER I FAMILY MEMBER 6, CHLOROPLASTIC"/>
    <property type="match status" value="1"/>
</dbReference>
<dbReference type="NCBIfam" id="TIGR01978">
    <property type="entry name" value="sufC"/>
    <property type="match status" value="1"/>
</dbReference>
<evidence type="ECO:0000256" key="1">
    <source>
        <dbReference type="ARBA" id="ARBA00006216"/>
    </source>
</evidence>
<proteinExistence type="inferred from homology"/>
<accession>Q8EV22</accession>
<dbReference type="GO" id="GO:0005524">
    <property type="term" value="F:ATP binding"/>
    <property type="evidence" value="ECO:0007669"/>
    <property type="project" value="UniProtKB-KW"/>
</dbReference>
<dbReference type="GO" id="GO:0016887">
    <property type="term" value="F:ATP hydrolysis activity"/>
    <property type="evidence" value="ECO:0007669"/>
    <property type="project" value="InterPro"/>
</dbReference>
<dbReference type="eggNOG" id="COG0396">
    <property type="taxonomic scope" value="Bacteria"/>
</dbReference>
<evidence type="ECO:0000256" key="3">
    <source>
        <dbReference type="ARBA" id="ARBA00022840"/>
    </source>
</evidence>
<dbReference type="Gene3D" id="3.40.50.300">
    <property type="entry name" value="P-loop containing nucleotide triphosphate hydrolases"/>
    <property type="match status" value="1"/>
</dbReference>
<reference evidence="5 6" key="1">
    <citation type="journal article" date="2002" name="Nucleic Acids Res.">
        <title>The complete genomic sequence of Mycoplasma penetrans, an intracellular bacterial pathogen in humans.</title>
        <authorList>
            <person name="Sasaki Y."/>
            <person name="Ishikawa J."/>
            <person name="Yamashita A."/>
            <person name="Oshima K."/>
            <person name="Kenri T."/>
            <person name="Furuya K."/>
            <person name="Yoshino C."/>
            <person name="Horino A."/>
            <person name="Shiba T."/>
            <person name="Sasaki T."/>
            <person name="Hattori M."/>
        </authorList>
    </citation>
    <scope>NUCLEOTIDE SEQUENCE [LARGE SCALE GENOMIC DNA]</scope>
    <source>
        <strain evidence="5 6">HF-2</strain>
    </source>
</reference>
<dbReference type="SUPFAM" id="SSF52540">
    <property type="entry name" value="P-loop containing nucleoside triphosphate hydrolases"/>
    <property type="match status" value="1"/>
</dbReference>
<comment type="similarity">
    <text evidence="1">Belongs to the ABC transporter superfamily. Ycf16 family.</text>
</comment>
<dbReference type="Pfam" id="PF00005">
    <property type="entry name" value="ABC_tran"/>
    <property type="match status" value="1"/>
</dbReference>
<sequence length="248" mass="28084">MEKLTIENLHVSINEKEILKGIDIEVNKGEVVALLGPNGHGKSTLLKAIMHHYTTEITDGSIKVDGQDTAELETDEIARLGLFLAPQHSEEIPGVTMLDFLRSVLNARSEEKLKLSQYFPVFEQNLKSMGLDREYLNRFVNYGFSGGEKKKCEILQMKIIQPDFVLLDEIDSGLDIDSLKMVVDQINNWKSEDKALIVVSHHENLFKKIIPNRVYVIIDGKIAISGGVEIYERINREGYKWVTDLASK</sequence>
<feature type="domain" description="ABC transporter" evidence="4">
    <location>
        <begin position="4"/>
        <end position="244"/>
    </location>
</feature>
<name>Q8EV22_MALP2</name>
<dbReference type="InterPro" id="IPR027417">
    <property type="entry name" value="P-loop_NTPase"/>
</dbReference>
<organism evidence="5 6">
    <name type="scientific">Malacoplasma penetrans (strain HF-2)</name>
    <name type="common">Mycoplasma penetrans</name>
    <dbReference type="NCBI Taxonomy" id="272633"/>
    <lineage>
        <taxon>Bacteria</taxon>
        <taxon>Bacillati</taxon>
        <taxon>Mycoplasmatota</taxon>
        <taxon>Mycoplasmoidales</taxon>
        <taxon>Mycoplasmoidaceae</taxon>
        <taxon>Malacoplasma</taxon>
    </lineage>
</organism>
<dbReference type="InParanoid" id="Q8EV22"/>
<protein>
    <submittedName>
        <fullName evidence="5">ABC transporter ATP-binding protein</fullName>
    </submittedName>
</protein>
<keyword evidence="6" id="KW-1185">Reference proteome</keyword>
<evidence type="ECO:0000259" key="4">
    <source>
        <dbReference type="PROSITE" id="PS50893"/>
    </source>
</evidence>
<dbReference type="EMBL" id="BA000026">
    <property type="protein sequence ID" value="BAC44539.1"/>
    <property type="molecule type" value="Genomic_DNA"/>
</dbReference>
<dbReference type="CDD" id="cd03217">
    <property type="entry name" value="ABC_FeS_Assembly"/>
    <property type="match status" value="1"/>
</dbReference>
<dbReference type="InterPro" id="IPR010230">
    <property type="entry name" value="FeS-cluster_ATPase_SufC"/>
</dbReference>
<evidence type="ECO:0000256" key="2">
    <source>
        <dbReference type="ARBA" id="ARBA00022741"/>
    </source>
</evidence>
<keyword evidence="2" id="KW-0547">Nucleotide-binding</keyword>
<keyword evidence="3 5" id="KW-0067">ATP-binding</keyword>
<dbReference type="Proteomes" id="UP000002522">
    <property type="component" value="Chromosome"/>
</dbReference>
<dbReference type="AlphaFoldDB" id="Q8EV22"/>
<dbReference type="InterPro" id="IPR003439">
    <property type="entry name" value="ABC_transporter-like_ATP-bd"/>
</dbReference>
<evidence type="ECO:0000313" key="5">
    <source>
        <dbReference type="EMBL" id="BAC44539.1"/>
    </source>
</evidence>